<protein>
    <submittedName>
        <fullName evidence="3">DUF2066 domain-containing protein</fullName>
    </submittedName>
</protein>
<keyword evidence="2" id="KW-1185">Reference proteome</keyword>
<dbReference type="OrthoDB" id="276029at2759"/>
<dbReference type="Proteomes" id="UP000275846">
    <property type="component" value="Unassembled WGS sequence"/>
</dbReference>
<evidence type="ECO:0000313" key="1">
    <source>
        <dbReference type="EMBL" id="VDM04388.1"/>
    </source>
</evidence>
<dbReference type="EMBL" id="UYSU01043491">
    <property type="protein sequence ID" value="VDM04388.1"/>
    <property type="molecule type" value="Genomic_DNA"/>
</dbReference>
<accession>A0A183TNF4</accession>
<name>A0A183TNF4_SCHSO</name>
<dbReference type="AlphaFoldDB" id="A0A183TNF4"/>
<organism evidence="3">
    <name type="scientific">Schistocephalus solidus</name>
    <name type="common">Tapeworm</name>
    <dbReference type="NCBI Taxonomy" id="70667"/>
    <lineage>
        <taxon>Eukaryota</taxon>
        <taxon>Metazoa</taxon>
        <taxon>Spiralia</taxon>
        <taxon>Lophotrochozoa</taxon>
        <taxon>Platyhelminthes</taxon>
        <taxon>Cestoda</taxon>
        <taxon>Eucestoda</taxon>
        <taxon>Diphyllobothriidea</taxon>
        <taxon>Diphyllobothriidae</taxon>
        <taxon>Schistocephalus</taxon>
    </lineage>
</organism>
<reference evidence="1 2" key="2">
    <citation type="submission" date="2018-11" db="EMBL/GenBank/DDBJ databases">
        <authorList>
            <consortium name="Pathogen Informatics"/>
        </authorList>
    </citation>
    <scope>NUCLEOTIDE SEQUENCE [LARGE SCALE GENOMIC DNA]</scope>
    <source>
        <strain evidence="1 2">NST_G2</strain>
    </source>
</reference>
<evidence type="ECO:0000313" key="3">
    <source>
        <dbReference type="WBParaSite" id="SSLN_0001868301-mRNA-1"/>
    </source>
</evidence>
<gene>
    <name evidence="1" type="ORF">SSLN_LOCUS18002</name>
</gene>
<reference evidence="3" key="1">
    <citation type="submission" date="2016-06" db="UniProtKB">
        <authorList>
            <consortium name="WormBaseParasite"/>
        </authorList>
    </citation>
    <scope>IDENTIFICATION</scope>
</reference>
<sequence length="69" mass="7768">MVSLSLLCSAALINRLQEEVKVNQYLATDKQPKEIEVTKLYVEDLTKVAGQPAMTQSFLDQLNQKVRST</sequence>
<proteinExistence type="predicted"/>
<dbReference type="WBParaSite" id="SSLN_0001868301-mRNA-1">
    <property type="protein sequence ID" value="SSLN_0001868301-mRNA-1"/>
    <property type="gene ID" value="SSLN_0001868301"/>
</dbReference>
<evidence type="ECO:0000313" key="2">
    <source>
        <dbReference type="Proteomes" id="UP000275846"/>
    </source>
</evidence>